<keyword evidence="4 9" id="KW-0547">Nucleotide-binding</keyword>
<evidence type="ECO:0000259" key="13">
    <source>
        <dbReference type="PROSITE" id="PS51178"/>
    </source>
</evidence>
<feature type="compositionally biased region" description="Basic and acidic residues" evidence="10">
    <location>
        <begin position="316"/>
        <end position="333"/>
    </location>
</feature>
<feature type="domain" description="PASTA" evidence="13">
    <location>
        <begin position="506"/>
        <end position="572"/>
    </location>
</feature>
<dbReference type="AlphaFoldDB" id="A0A926D3F8"/>
<name>A0A926D3F8_9FIRM</name>
<evidence type="ECO:0000256" key="2">
    <source>
        <dbReference type="ARBA" id="ARBA00022527"/>
    </source>
</evidence>
<dbReference type="FunFam" id="3.30.200.20:FF:000035">
    <property type="entry name" value="Serine/threonine protein kinase Stk1"/>
    <property type="match status" value="1"/>
</dbReference>
<keyword evidence="11" id="KW-1133">Transmembrane helix</keyword>
<accession>A0A926D3F8</accession>
<keyword evidence="15" id="KW-1185">Reference proteome</keyword>
<dbReference type="FunFam" id="1.10.510.10:FF:000021">
    <property type="entry name" value="Serine/threonine protein kinase"/>
    <property type="match status" value="1"/>
</dbReference>
<dbReference type="Gene3D" id="3.30.10.20">
    <property type="match status" value="3"/>
</dbReference>
<gene>
    <name evidence="14" type="primary">pknB</name>
    <name evidence="14" type="ORF">H8696_02785</name>
</gene>
<sequence length="660" mass="72068">MIGTVLANKYEIMEKVGGGGMANVYKARRLRDDRVVAIKALKPEFLEDEEFVARFKREAHAVSGLKHPSIVDTIDVGEENGVYFIVMEYVEGETLKDSIRRNGALNVEAAIHIGIQICRALDYAHAHRVIHRDIKPQNILVSVDGTVKVADFGIAKGATSSTVTIAGSNIMGSVHYSSPEQARGGFTDEKSDLYSLGVVLYEAVTGKVPFEGDTPVTVAIKHIQEKPVPPSHINPLVPRALEEIILKAMEKETGLRYDSAREMEQDLIRCLSEPNGSFVTHFKPGAETFYIPADKVKEITGEKAREPAKRKAPPPKKTEARTKPEPPQEEPKRAKSAWQVLKILLGVLALLVVAGGLFMAGRGFYNNSIKNRPVMVTNVVGKTEAEARETLEGDFTVEVAYEYDVNVEKDRVVSQNPLGASSVKKGSTVKLVVSLGRERVIVPTLVNTNFELAAQELQKSQLQVGQVHQEEAEGKTVGSILRQSPDPGTEALAGDTVDIWVCVEPSTVVKPVPDVVGMKVDEARQRLLNEGFSNVEVVEEVSETAAGEVLRQDPSMNSTVDVSTAIQLWVTKAPEFFYQVEANVDLTVVDDGSTILVELVDKSGQRKTIMDEVKDAGDYSLPLVLTSAYPDAQTLIVYVNGQELTRRDVDFSAGGQVPAT</sequence>
<dbReference type="PROSITE" id="PS50011">
    <property type="entry name" value="PROTEIN_KINASE_DOM"/>
    <property type="match status" value="1"/>
</dbReference>
<proteinExistence type="predicted"/>
<dbReference type="PANTHER" id="PTHR43289">
    <property type="entry name" value="MITOGEN-ACTIVATED PROTEIN KINASE KINASE KINASE 20-RELATED"/>
    <property type="match status" value="1"/>
</dbReference>
<evidence type="ECO:0000256" key="7">
    <source>
        <dbReference type="ARBA" id="ARBA00047899"/>
    </source>
</evidence>
<dbReference type="PANTHER" id="PTHR43289:SF34">
    <property type="entry name" value="SERINE_THREONINE-PROTEIN KINASE YBDM-RELATED"/>
    <property type="match status" value="1"/>
</dbReference>
<dbReference type="Gene3D" id="1.10.510.10">
    <property type="entry name" value="Transferase(Phosphotransferase) domain 1"/>
    <property type="match status" value="1"/>
</dbReference>
<keyword evidence="11" id="KW-0812">Transmembrane</keyword>
<evidence type="ECO:0000259" key="12">
    <source>
        <dbReference type="PROSITE" id="PS50011"/>
    </source>
</evidence>
<dbReference type="NCBIfam" id="NF033483">
    <property type="entry name" value="PknB_PASTA_kin"/>
    <property type="match status" value="1"/>
</dbReference>
<feature type="region of interest" description="Disordered" evidence="10">
    <location>
        <begin position="300"/>
        <end position="333"/>
    </location>
</feature>
<dbReference type="RefSeq" id="WP_249314736.1">
    <property type="nucleotide sequence ID" value="NZ_JACRSR010000001.1"/>
</dbReference>
<dbReference type="PROSITE" id="PS00108">
    <property type="entry name" value="PROTEIN_KINASE_ST"/>
    <property type="match status" value="1"/>
</dbReference>
<evidence type="ECO:0000256" key="3">
    <source>
        <dbReference type="ARBA" id="ARBA00022679"/>
    </source>
</evidence>
<dbReference type="PROSITE" id="PS00107">
    <property type="entry name" value="PROTEIN_KINASE_ATP"/>
    <property type="match status" value="1"/>
</dbReference>
<keyword evidence="5 14" id="KW-0418">Kinase</keyword>
<protein>
    <recommendedName>
        <fullName evidence="1">non-specific serine/threonine protein kinase</fullName>
        <ecNumber evidence="1">2.7.11.1</ecNumber>
    </recommendedName>
</protein>
<keyword evidence="3" id="KW-0808">Transferase</keyword>
<evidence type="ECO:0000256" key="1">
    <source>
        <dbReference type="ARBA" id="ARBA00012513"/>
    </source>
</evidence>
<feature type="domain" description="PASTA" evidence="13">
    <location>
        <begin position="370"/>
        <end position="435"/>
    </location>
</feature>
<evidence type="ECO:0000313" key="14">
    <source>
        <dbReference type="EMBL" id="MBC8530769.1"/>
    </source>
</evidence>
<evidence type="ECO:0000256" key="8">
    <source>
        <dbReference type="ARBA" id="ARBA00048679"/>
    </source>
</evidence>
<dbReference type="SMART" id="SM00220">
    <property type="entry name" value="S_TKc"/>
    <property type="match status" value="1"/>
</dbReference>
<dbReference type="Gene3D" id="3.30.200.20">
    <property type="entry name" value="Phosphorylase Kinase, domain 1"/>
    <property type="match status" value="1"/>
</dbReference>
<dbReference type="InterPro" id="IPR000719">
    <property type="entry name" value="Prot_kinase_dom"/>
</dbReference>
<evidence type="ECO:0000313" key="15">
    <source>
        <dbReference type="Proteomes" id="UP000623172"/>
    </source>
</evidence>
<dbReference type="GO" id="GO:0004674">
    <property type="term" value="F:protein serine/threonine kinase activity"/>
    <property type="evidence" value="ECO:0007669"/>
    <property type="project" value="UniProtKB-KW"/>
</dbReference>
<evidence type="ECO:0000256" key="9">
    <source>
        <dbReference type="PROSITE-ProRule" id="PRU10141"/>
    </source>
</evidence>
<dbReference type="SMART" id="SM00740">
    <property type="entry name" value="PASTA"/>
    <property type="match status" value="3"/>
</dbReference>
<feature type="transmembrane region" description="Helical" evidence="11">
    <location>
        <begin position="343"/>
        <end position="365"/>
    </location>
</feature>
<dbReference type="CDD" id="cd14014">
    <property type="entry name" value="STKc_PknB_like"/>
    <property type="match status" value="1"/>
</dbReference>
<keyword evidence="2" id="KW-0723">Serine/threonine-protein kinase</keyword>
<dbReference type="InterPro" id="IPR017441">
    <property type="entry name" value="Protein_kinase_ATP_BS"/>
</dbReference>
<reference evidence="14" key="1">
    <citation type="submission" date="2020-08" db="EMBL/GenBank/DDBJ databases">
        <title>Genome public.</title>
        <authorList>
            <person name="Liu C."/>
            <person name="Sun Q."/>
        </authorList>
    </citation>
    <scope>NUCLEOTIDE SEQUENCE</scope>
    <source>
        <strain evidence="14">NSJ-53</strain>
    </source>
</reference>
<dbReference type="InterPro" id="IPR008271">
    <property type="entry name" value="Ser/Thr_kinase_AS"/>
</dbReference>
<dbReference type="InterPro" id="IPR011009">
    <property type="entry name" value="Kinase-like_dom_sf"/>
</dbReference>
<evidence type="ECO:0000256" key="6">
    <source>
        <dbReference type="ARBA" id="ARBA00022840"/>
    </source>
</evidence>
<evidence type="ECO:0000256" key="10">
    <source>
        <dbReference type="SAM" id="MobiDB-lite"/>
    </source>
</evidence>
<dbReference type="EC" id="2.7.11.1" evidence="1"/>
<dbReference type="Proteomes" id="UP000623172">
    <property type="component" value="Unassembled WGS sequence"/>
</dbReference>
<dbReference type="PROSITE" id="PS51178">
    <property type="entry name" value="PASTA"/>
    <property type="match status" value="3"/>
</dbReference>
<keyword evidence="11" id="KW-0472">Membrane</keyword>
<dbReference type="GO" id="GO:0005524">
    <property type="term" value="F:ATP binding"/>
    <property type="evidence" value="ECO:0007669"/>
    <property type="project" value="UniProtKB-UniRule"/>
</dbReference>
<feature type="binding site" evidence="9">
    <location>
        <position position="39"/>
    </location>
    <ligand>
        <name>ATP</name>
        <dbReference type="ChEBI" id="CHEBI:30616"/>
    </ligand>
</feature>
<organism evidence="14 15">
    <name type="scientific">Gehongia tenuis</name>
    <dbReference type="NCBI Taxonomy" id="2763655"/>
    <lineage>
        <taxon>Bacteria</taxon>
        <taxon>Bacillati</taxon>
        <taxon>Bacillota</taxon>
        <taxon>Clostridia</taxon>
        <taxon>Christensenellales</taxon>
        <taxon>Christensenellaceae</taxon>
        <taxon>Gehongia</taxon>
    </lineage>
</organism>
<feature type="domain" description="PASTA" evidence="13">
    <location>
        <begin position="436"/>
        <end position="503"/>
    </location>
</feature>
<comment type="caution">
    <text evidence="14">The sequence shown here is derived from an EMBL/GenBank/DDBJ whole genome shotgun (WGS) entry which is preliminary data.</text>
</comment>
<dbReference type="InterPro" id="IPR005543">
    <property type="entry name" value="PASTA_dom"/>
</dbReference>
<evidence type="ECO:0000256" key="4">
    <source>
        <dbReference type="ARBA" id="ARBA00022741"/>
    </source>
</evidence>
<dbReference type="SUPFAM" id="SSF56112">
    <property type="entry name" value="Protein kinase-like (PK-like)"/>
    <property type="match status" value="1"/>
</dbReference>
<comment type="catalytic activity">
    <reaction evidence="7">
        <text>L-threonyl-[protein] + ATP = O-phospho-L-threonyl-[protein] + ADP + H(+)</text>
        <dbReference type="Rhea" id="RHEA:46608"/>
        <dbReference type="Rhea" id="RHEA-COMP:11060"/>
        <dbReference type="Rhea" id="RHEA-COMP:11605"/>
        <dbReference type="ChEBI" id="CHEBI:15378"/>
        <dbReference type="ChEBI" id="CHEBI:30013"/>
        <dbReference type="ChEBI" id="CHEBI:30616"/>
        <dbReference type="ChEBI" id="CHEBI:61977"/>
        <dbReference type="ChEBI" id="CHEBI:456216"/>
        <dbReference type="EC" id="2.7.11.1"/>
    </reaction>
</comment>
<dbReference type="CDD" id="cd06577">
    <property type="entry name" value="PASTA_pknB"/>
    <property type="match status" value="3"/>
</dbReference>
<comment type="catalytic activity">
    <reaction evidence="8">
        <text>L-seryl-[protein] + ATP = O-phospho-L-seryl-[protein] + ADP + H(+)</text>
        <dbReference type="Rhea" id="RHEA:17989"/>
        <dbReference type="Rhea" id="RHEA-COMP:9863"/>
        <dbReference type="Rhea" id="RHEA-COMP:11604"/>
        <dbReference type="ChEBI" id="CHEBI:15378"/>
        <dbReference type="ChEBI" id="CHEBI:29999"/>
        <dbReference type="ChEBI" id="CHEBI:30616"/>
        <dbReference type="ChEBI" id="CHEBI:83421"/>
        <dbReference type="ChEBI" id="CHEBI:456216"/>
        <dbReference type="EC" id="2.7.11.1"/>
    </reaction>
</comment>
<dbReference type="EMBL" id="JACRSR010000001">
    <property type="protein sequence ID" value="MBC8530769.1"/>
    <property type="molecule type" value="Genomic_DNA"/>
</dbReference>
<dbReference type="Pfam" id="PF03793">
    <property type="entry name" value="PASTA"/>
    <property type="match status" value="3"/>
</dbReference>
<evidence type="ECO:0000256" key="11">
    <source>
        <dbReference type="SAM" id="Phobius"/>
    </source>
</evidence>
<feature type="compositionally biased region" description="Basic and acidic residues" evidence="10">
    <location>
        <begin position="300"/>
        <end position="309"/>
    </location>
</feature>
<dbReference type="Pfam" id="PF00069">
    <property type="entry name" value="Pkinase"/>
    <property type="match status" value="1"/>
</dbReference>
<feature type="domain" description="Protein kinase" evidence="12">
    <location>
        <begin position="10"/>
        <end position="268"/>
    </location>
</feature>
<evidence type="ECO:0000256" key="5">
    <source>
        <dbReference type="ARBA" id="ARBA00022777"/>
    </source>
</evidence>
<keyword evidence="6 9" id="KW-0067">ATP-binding</keyword>